<dbReference type="EC" id="4.2.3.4" evidence="11"/>
<proteinExistence type="predicted"/>
<dbReference type="InterPro" id="IPR030963">
    <property type="entry name" value="DHQ_synth_fam"/>
</dbReference>
<evidence type="ECO:0000256" key="2">
    <source>
        <dbReference type="ARBA" id="ARBA00001941"/>
    </source>
</evidence>
<evidence type="ECO:0000313" key="12">
    <source>
        <dbReference type="Proteomes" id="UP000294802"/>
    </source>
</evidence>
<keyword evidence="12" id="KW-1185">Reference proteome</keyword>
<keyword evidence="7 11" id="KW-0456">Lyase</keyword>
<evidence type="ECO:0000256" key="3">
    <source>
        <dbReference type="ARBA" id="ARBA00022605"/>
    </source>
</evidence>
<reference evidence="11 12" key="1">
    <citation type="submission" date="2019-01" db="EMBL/GenBank/DDBJ databases">
        <title>Draft genome sequences of the type strains of six Macrococcus species.</title>
        <authorList>
            <person name="Mazhar S."/>
            <person name="Altermann E."/>
            <person name="Hill C."/>
            <person name="Mcauliffe O."/>
        </authorList>
    </citation>
    <scope>NUCLEOTIDE SEQUENCE [LARGE SCALE GENOMIC DNA]</scope>
    <source>
        <strain evidence="11 12">CCM4815</strain>
    </source>
</reference>
<dbReference type="AlphaFoldDB" id="A0A4R6BXW2"/>
<comment type="cofactor">
    <cofactor evidence="2">
        <name>Co(2+)</name>
        <dbReference type="ChEBI" id="CHEBI:48828"/>
    </cofactor>
</comment>
<comment type="cofactor">
    <cofactor evidence="1">
        <name>NAD(+)</name>
        <dbReference type="ChEBI" id="CHEBI:57540"/>
    </cofactor>
</comment>
<keyword evidence="5" id="KW-0520">NAD</keyword>
<dbReference type="RefSeq" id="WP_133442820.1">
    <property type="nucleotide sequence ID" value="NZ_SCWB01000001.1"/>
</dbReference>
<evidence type="ECO:0000313" key="11">
    <source>
        <dbReference type="EMBL" id="TDM13217.1"/>
    </source>
</evidence>
<protein>
    <submittedName>
        <fullName evidence="11">3-dehydroquinate synthase</fullName>
        <ecNumber evidence="11">4.2.3.4</ecNumber>
    </submittedName>
</protein>
<dbReference type="PANTHER" id="PTHR43622">
    <property type="entry name" value="3-DEHYDROQUINATE SYNTHASE"/>
    <property type="match status" value="1"/>
</dbReference>
<feature type="domain" description="3-dehydroquinate synthase C-terminal" evidence="10">
    <location>
        <begin position="173"/>
        <end position="306"/>
    </location>
</feature>
<organism evidence="11 12">
    <name type="scientific">Macrococcus lamae</name>
    <dbReference type="NCBI Taxonomy" id="198484"/>
    <lineage>
        <taxon>Bacteria</taxon>
        <taxon>Bacillati</taxon>
        <taxon>Bacillota</taxon>
        <taxon>Bacilli</taxon>
        <taxon>Bacillales</taxon>
        <taxon>Staphylococcaceae</taxon>
        <taxon>Macrococcus</taxon>
    </lineage>
</organism>
<evidence type="ECO:0000256" key="8">
    <source>
        <dbReference type="ARBA" id="ARBA00023285"/>
    </source>
</evidence>
<feature type="domain" description="3-dehydroquinate synthase N-terminal" evidence="9">
    <location>
        <begin position="60"/>
        <end position="169"/>
    </location>
</feature>
<evidence type="ECO:0000256" key="7">
    <source>
        <dbReference type="ARBA" id="ARBA00023239"/>
    </source>
</evidence>
<dbReference type="Proteomes" id="UP000294802">
    <property type="component" value="Unassembled WGS sequence"/>
</dbReference>
<dbReference type="InterPro" id="IPR030960">
    <property type="entry name" value="DHQS/DOIS_N"/>
</dbReference>
<sequence length="347" mass="39368">MELMTTYTENNYPIIVGDEALHSLLKLTHYQHYIYIIDRRVMSEHSSKVNQLLLQPNLIFVVEAGESLKTLEQYTEIIEQILSAGITRRSVVMAVGGGSVGDFAGFIAATLLRGIDFIQIPTTILAHDSSVGGKTGLNSSAGKNLIGAFKRPAGVYYDLSFLTTLSYEEKLSGFAEVIKHAMLESVEQRQKLEQDVPSSSELNQLKNMDYWIMTGIRRKLEIVVADEFEHGVRSYLNLGHTLGHAIEFTHKIPHGHAIMIGLLYMEILSGRNPVLLLEWFKALRLPLPVFKDFHCYYDLMKKDKKNNDENIQFILLKDKPCMEHFTKEQLSEAFDSLMSLLGVDYDY</sequence>
<dbReference type="GO" id="GO:0046872">
    <property type="term" value="F:metal ion binding"/>
    <property type="evidence" value="ECO:0007669"/>
    <property type="project" value="UniProtKB-KW"/>
</dbReference>
<evidence type="ECO:0000256" key="4">
    <source>
        <dbReference type="ARBA" id="ARBA00022723"/>
    </source>
</evidence>
<dbReference type="GO" id="GO:0008652">
    <property type="term" value="P:amino acid biosynthetic process"/>
    <property type="evidence" value="ECO:0007669"/>
    <property type="project" value="UniProtKB-KW"/>
</dbReference>
<evidence type="ECO:0000256" key="1">
    <source>
        <dbReference type="ARBA" id="ARBA00001911"/>
    </source>
</evidence>
<dbReference type="InterPro" id="IPR056179">
    <property type="entry name" value="DHQS_C"/>
</dbReference>
<dbReference type="Gene3D" id="3.40.50.1970">
    <property type="match status" value="1"/>
</dbReference>
<dbReference type="GO" id="GO:0003856">
    <property type="term" value="F:3-dehydroquinate synthase activity"/>
    <property type="evidence" value="ECO:0007669"/>
    <property type="project" value="UniProtKB-EC"/>
</dbReference>
<keyword evidence="6" id="KW-0057">Aromatic amino acid biosynthesis</keyword>
<dbReference type="PIRSF" id="PIRSF001455">
    <property type="entry name" value="DHQ_synth"/>
    <property type="match status" value="1"/>
</dbReference>
<keyword evidence="8" id="KW-0170">Cobalt</keyword>
<dbReference type="PANTHER" id="PTHR43622:SF7">
    <property type="entry name" value="3-DEHYDROQUINATE SYNTHASE, CHLOROPLASTIC"/>
    <property type="match status" value="1"/>
</dbReference>
<evidence type="ECO:0000259" key="9">
    <source>
        <dbReference type="Pfam" id="PF01761"/>
    </source>
</evidence>
<dbReference type="OrthoDB" id="9806583at2"/>
<dbReference type="Pfam" id="PF01761">
    <property type="entry name" value="DHQ_synthase"/>
    <property type="match status" value="1"/>
</dbReference>
<evidence type="ECO:0000259" key="10">
    <source>
        <dbReference type="Pfam" id="PF24621"/>
    </source>
</evidence>
<dbReference type="EMBL" id="SCWB01000001">
    <property type="protein sequence ID" value="TDM13217.1"/>
    <property type="molecule type" value="Genomic_DNA"/>
</dbReference>
<evidence type="ECO:0000256" key="5">
    <source>
        <dbReference type="ARBA" id="ARBA00023027"/>
    </source>
</evidence>
<comment type="caution">
    <text evidence="11">The sequence shown here is derived from an EMBL/GenBank/DDBJ whole genome shotgun (WGS) entry which is preliminary data.</text>
</comment>
<dbReference type="InterPro" id="IPR050071">
    <property type="entry name" value="Dehydroquinate_synthase"/>
</dbReference>
<accession>A0A4R6BXW2</accession>
<dbReference type="CDD" id="cd08195">
    <property type="entry name" value="DHQS"/>
    <property type="match status" value="1"/>
</dbReference>
<dbReference type="Gene3D" id="1.20.1090.10">
    <property type="entry name" value="Dehydroquinate synthase-like - alpha domain"/>
    <property type="match status" value="1"/>
</dbReference>
<gene>
    <name evidence="11" type="ORF">ERX29_01045</name>
</gene>
<dbReference type="Pfam" id="PF24621">
    <property type="entry name" value="DHQS_C"/>
    <property type="match status" value="1"/>
</dbReference>
<evidence type="ECO:0000256" key="6">
    <source>
        <dbReference type="ARBA" id="ARBA00023141"/>
    </source>
</evidence>
<dbReference type="GO" id="GO:0009073">
    <property type="term" value="P:aromatic amino acid family biosynthetic process"/>
    <property type="evidence" value="ECO:0007669"/>
    <property type="project" value="UniProtKB-KW"/>
</dbReference>
<keyword evidence="4" id="KW-0479">Metal-binding</keyword>
<dbReference type="SUPFAM" id="SSF56796">
    <property type="entry name" value="Dehydroquinate synthase-like"/>
    <property type="match status" value="1"/>
</dbReference>
<name>A0A4R6BXW2_9STAP</name>
<keyword evidence="3" id="KW-0028">Amino-acid biosynthesis</keyword>